<comment type="caution">
    <text evidence="1">The sequence shown here is derived from an EMBL/GenBank/DDBJ whole genome shotgun (WGS) entry which is preliminary data.</text>
</comment>
<proteinExistence type="predicted"/>
<gene>
    <name evidence="1" type="ORF">PSON_ATCC_30995.1.T1310009</name>
</gene>
<evidence type="ECO:0000313" key="2">
    <source>
        <dbReference type="Proteomes" id="UP000692954"/>
    </source>
</evidence>
<dbReference type="AlphaFoldDB" id="A0A8S1R2A7"/>
<reference evidence="1" key="1">
    <citation type="submission" date="2021-01" db="EMBL/GenBank/DDBJ databases">
        <authorList>
            <consortium name="Genoscope - CEA"/>
            <person name="William W."/>
        </authorList>
    </citation>
    <scope>NUCLEOTIDE SEQUENCE</scope>
</reference>
<keyword evidence="2" id="KW-1185">Reference proteome</keyword>
<sequence>MKSAQKELSENGFCTLIVIQRTITVQSENKIQSRKLIENNRLTSQPCLSSKIGSFVTATSDFQSLMQQIYDHQVLELKTIDIQNSNISFQISYTTIFSQKLLILNKKQNQRQRFDDQKIKLLHIINH</sequence>
<name>A0A8S1R2A7_9CILI</name>
<protein>
    <submittedName>
        <fullName evidence="1">Uncharacterized protein</fullName>
    </submittedName>
</protein>
<evidence type="ECO:0000313" key="1">
    <source>
        <dbReference type="EMBL" id="CAD8121212.1"/>
    </source>
</evidence>
<dbReference type="Proteomes" id="UP000692954">
    <property type="component" value="Unassembled WGS sequence"/>
</dbReference>
<dbReference type="EMBL" id="CAJJDN010000131">
    <property type="protein sequence ID" value="CAD8121212.1"/>
    <property type="molecule type" value="Genomic_DNA"/>
</dbReference>
<accession>A0A8S1R2A7</accession>
<organism evidence="1 2">
    <name type="scientific">Paramecium sonneborni</name>
    <dbReference type="NCBI Taxonomy" id="65129"/>
    <lineage>
        <taxon>Eukaryota</taxon>
        <taxon>Sar</taxon>
        <taxon>Alveolata</taxon>
        <taxon>Ciliophora</taxon>
        <taxon>Intramacronucleata</taxon>
        <taxon>Oligohymenophorea</taxon>
        <taxon>Peniculida</taxon>
        <taxon>Parameciidae</taxon>
        <taxon>Paramecium</taxon>
    </lineage>
</organism>